<feature type="region of interest" description="Disordered" evidence="1">
    <location>
        <begin position="101"/>
        <end position="154"/>
    </location>
</feature>
<dbReference type="Proteomes" id="UP001515480">
    <property type="component" value="Unassembled WGS sequence"/>
</dbReference>
<proteinExistence type="predicted"/>
<name>A0AB34JKR6_PRYPA</name>
<dbReference type="Gene3D" id="2.30.29.30">
    <property type="entry name" value="Pleckstrin-homology domain (PH domain)/Phosphotyrosine-binding domain (PTB)"/>
    <property type="match status" value="1"/>
</dbReference>
<feature type="compositionally biased region" description="Low complexity" evidence="1">
    <location>
        <begin position="103"/>
        <end position="115"/>
    </location>
</feature>
<dbReference type="InterPro" id="IPR011993">
    <property type="entry name" value="PH-like_dom_sf"/>
</dbReference>
<evidence type="ECO:0000256" key="1">
    <source>
        <dbReference type="SAM" id="MobiDB-lite"/>
    </source>
</evidence>
<gene>
    <name evidence="2" type="ORF">AB1Y20_021641</name>
</gene>
<reference evidence="2 3" key="1">
    <citation type="journal article" date="2024" name="Science">
        <title>Giant polyketide synthase enzymes in the biosynthesis of giant marine polyether toxins.</title>
        <authorList>
            <person name="Fallon T.R."/>
            <person name="Shende V.V."/>
            <person name="Wierzbicki I.H."/>
            <person name="Pendleton A.L."/>
            <person name="Watervoot N.F."/>
            <person name="Auber R.P."/>
            <person name="Gonzalez D.J."/>
            <person name="Wisecaver J.H."/>
            <person name="Moore B.S."/>
        </authorList>
    </citation>
    <scope>NUCLEOTIDE SEQUENCE [LARGE SCALE GENOMIC DNA]</scope>
    <source>
        <strain evidence="2 3">12B1</strain>
    </source>
</reference>
<organism evidence="2 3">
    <name type="scientific">Prymnesium parvum</name>
    <name type="common">Toxic golden alga</name>
    <dbReference type="NCBI Taxonomy" id="97485"/>
    <lineage>
        <taxon>Eukaryota</taxon>
        <taxon>Haptista</taxon>
        <taxon>Haptophyta</taxon>
        <taxon>Prymnesiophyceae</taxon>
        <taxon>Prymnesiales</taxon>
        <taxon>Prymnesiaceae</taxon>
        <taxon>Prymnesium</taxon>
    </lineage>
</organism>
<dbReference type="EMBL" id="JBGBPQ010000007">
    <property type="protein sequence ID" value="KAL1521996.1"/>
    <property type="molecule type" value="Genomic_DNA"/>
</dbReference>
<dbReference type="SUPFAM" id="SSF50729">
    <property type="entry name" value="PH domain-like"/>
    <property type="match status" value="1"/>
</dbReference>
<protein>
    <submittedName>
        <fullName evidence="2">Uncharacterized protein</fullName>
    </submittedName>
</protein>
<evidence type="ECO:0000313" key="3">
    <source>
        <dbReference type="Proteomes" id="UP001515480"/>
    </source>
</evidence>
<dbReference type="CDD" id="cd00821">
    <property type="entry name" value="PH"/>
    <property type="match status" value="1"/>
</dbReference>
<accession>A0AB34JKR6</accession>
<comment type="caution">
    <text evidence="2">The sequence shown here is derived from an EMBL/GenBank/DDBJ whole genome shotgun (WGS) entry which is preliminary data.</text>
</comment>
<sequence length="266" mass="27964">MALFSGWFHKKATSSSLFGGTKRRFVVLTPGAIRWFKTEDTTGAAQGELDLRGGVSIDQPGPTRLKISGAARSLQLECKDMDGQATVAKLRDLIERQVANGFASPSAAPAPTKTPGGLQTPLEDAPLFQPAEERGGGATATAAPRPPAGERHSIASSQTLGALSGYQAQVNLMQATLDKGASRVDQAASAGEGAPRGLRNELSQLHGSANKLLATQVDAVTTGDLHSGKDEARAVRKLLVVQLEKLIEDIEVQIKRVDALDPITPQ</sequence>
<evidence type="ECO:0000313" key="2">
    <source>
        <dbReference type="EMBL" id="KAL1521996.1"/>
    </source>
</evidence>
<keyword evidence="3" id="KW-1185">Reference proteome</keyword>
<dbReference type="AlphaFoldDB" id="A0AB34JKR6"/>